<evidence type="ECO:0000313" key="2">
    <source>
        <dbReference type="Proteomes" id="UP000198891"/>
    </source>
</evidence>
<dbReference type="STRING" id="381665.SAMN05216554_3538"/>
<accession>A0A1H3SPJ7</accession>
<sequence length="179" mass="19460">MLRGGARAQLAELEAFVADLPAIPAGSLLRQLASSPARQLASAIEARWLAYTGRLDAARRLAVPLIATATAYPRVLVPSLFIAGRAHRAEGDTAIDTTLADLIRNSRDRTGKRWTVQAPSVVSRRMGIRSVMRSVNKTSQHPPLGLDGHPEVTGLLARAVVRYRPGGRDRSRWKARLKA</sequence>
<organism evidence="1 2">
    <name type="scientific">Herbiconiux ginsengi</name>
    <dbReference type="NCBI Taxonomy" id="381665"/>
    <lineage>
        <taxon>Bacteria</taxon>
        <taxon>Bacillati</taxon>
        <taxon>Actinomycetota</taxon>
        <taxon>Actinomycetes</taxon>
        <taxon>Micrococcales</taxon>
        <taxon>Microbacteriaceae</taxon>
        <taxon>Herbiconiux</taxon>
    </lineage>
</organism>
<keyword evidence="2" id="KW-1185">Reference proteome</keyword>
<dbReference type="Proteomes" id="UP000198891">
    <property type="component" value="Unassembled WGS sequence"/>
</dbReference>
<gene>
    <name evidence="1" type="ORF">SAMN05216554_3538</name>
</gene>
<proteinExistence type="predicted"/>
<evidence type="ECO:0000313" key="1">
    <source>
        <dbReference type="EMBL" id="SDZ39647.1"/>
    </source>
</evidence>
<dbReference type="EMBL" id="FNPZ01000004">
    <property type="protein sequence ID" value="SDZ39647.1"/>
    <property type="molecule type" value="Genomic_DNA"/>
</dbReference>
<dbReference type="AlphaFoldDB" id="A0A1H3SPJ7"/>
<reference evidence="1 2" key="1">
    <citation type="submission" date="2016-10" db="EMBL/GenBank/DDBJ databases">
        <authorList>
            <person name="de Groot N.N."/>
        </authorList>
    </citation>
    <scope>NUCLEOTIDE SEQUENCE [LARGE SCALE GENOMIC DNA]</scope>
    <source>
        <strain evidence="1 2">CGMCC 4.3491</strain>
    </source>
</reference>
<protein>
    <submittedName>
        <fullName evidence="1">Uncharacterized protein</fullName>
    </submittedName>
</protein>
<name>A0A1H3SPJ7_9MICO</name>